<accession>A0ACC2DP42</accession>
<gene>
    <name evidence="1" type="ORF">O6H91_05G066500</name>
</gene>
<sequence>MLWRSAMISSDVPTDVVVEAGGIHFALHKFPLVSRSGRIRKLVAEAREFDASYVKLSDIPGGAEAFEGVAKFCYGINFEITTANAACLRCAAHYLEMTEDYGEGNLIARTEAFVNEVVTESLANAAAVLHSCENLLPLAEDLDIVSKCIDAAAFKACREQKCSNFPPTDYNSSGRMEGKESYRQKGGNYQWWAEDLSILRIDLYQRVLTAMRSQGLKHESIGGALMHYADRYLRGLNRKHFGRDSLRLKLKVHDTTTAMEQEQQILVETIVSMLPREKNATSCSFLFGLLRTAYILDTTVACKSDLEQRLGMQLDQATLDDLLVPSLSYNGDALLDIEIIHRIVKNFLQQKEHEEPEESRIMYDSDGEGSPSQSALVKVAKLVDTYLAEIATDSNLKLSKFISLAELIPDHARVVDDALYRAIDIYLKSHPSLTELERKKICKLMDVQKLSQEAYSHAAQNERLPVQIVVQVLYFEQMRLRTAMAASFVDESIGPFSHRIQSGFSSGARSAAISPRDNYASIRRENRELKLEVARMRMRLTDLEKDHNCMKQDMEKSGSTNKLFHSFTKKLNKLNPFLWSTRDSSSVNKHPQTPDSRHCRRRRHSIS</sequence>
<protein>
    <submittedName>
        <fullName evidence="1">Uncharacterized protein</fullName>
    </submittedName>
</protein>
<keyword evidence="2" id="KW-1185">Reference proteome</keyword>
<dbReference type="EMBL" id="CM055096">
    <property type="protein sequence ID" value="KAJ7556051.1"/>
    <property type="molecule type" value="Genomic_DNA"/>
</dbReference>
<organism evidence="1 2">
    <name type="scientific">Diphasiastrum complanatum</name>
    <name type="common">Issler's clubmoss</name>
    <name type="synonym">Lycopodium complanatum</name>
    <dbReference type="NCBI Taxonomy" id="34168"/>
    <lineage>
        <taxon>Eukaryota</taxon>
        <taxon>Viridiplantae</taxon>
        <taxon>Streptophyta</taxon>
        <taxon>Embryophyta</taxon>
        <taxon>Tracheophyta</taxon>
        <taxon>Lycopodiopsida</taxon>
        <taxon>Lycopodiales</taxon>
        <taxon>Lycopodiaceae</taxon>
        <taxon>Lycopodioideae</taxon>
        <taxon>Diphasiastrum</taxon>
    </lineage>
</organism>
<dbReference type="Proteomes" id="UP001162992">
    <property type="component" value="Chromosome 5"/>
</dbReference>
<reference evidence="2" key="1">
    <citation type="journal article" date="2024" name="Proc. Natl. Acad. Sci. U.S.A.">
        <title>Extraordinary preservation of gene collinearity over three hundred million years revealed in homosporous lycophytes.</title>
        <authorList>
            <person name="Li C."/>
            <person name="Wickell D."/>
            <person name="Kuo L.Y."/>
            <person name="Chen X."/>
            <person name="Nie B."/>
            <person name="Liao X."/>
            <person name="Peng D."/>
            <person name="Ji J."/>
            <person name="Jenkins J."/>
            <person name="Williams M."/>
            <person name="Shu S."/>
            <person name="Plott C."/>
            <person name="Barry K."/>
            <person name="Rajasekar S."/>
            <person name="Grimwood J."/>
            <person name="Han X."/>
            <person name="Sun S."/>
            <person name="Hou Z."/>
            <person name="He W."/>
            <person name="Dai G."/>
            <person name="Sun C."/>
            <person name="Schmutz J."/>
            <person name="Leebens-Mack J.H."/>
            <person name="Li F.W."/>
            <person name="Wang L."/>
        </authorList>
    </citation>
    <scope>NUCLEOTIDE SEQUENCE [LARGE SCALE GENOMIC DNA]</scope>
    <source>
        <strain evidence="2">cv. PW_Plant_1</strain>
    </source>
</reference>
<comment type="caution">
    <text evidence="1">The sequence shown here is derived from an EMBL/GenBank/DDBJ whole genome shotgun (WGS) entry which is preliminary data.</text>
</comment>
<proteinExistence type="predicted"/>
<name>A0ACC2DP42_DIPCM</name>
<evidence type="ECO:0000313" key="1">
    <source>
        <dbReference type="EMBL" id="KAJ7556051.1"/>
    </source>
</evidence>
<evidence type="ECO:0000313" key="2">
    <source>
        <dbReference type="Proteomes" id="UP001162992"/>
    </source>
</evidence>